<dbReference type="SUPFAM" id="SSF141371">
    <property type="entry name" value="PilZ domain-like"/>
    <property type="match status" value="1"/>
</dbReference>
<name>A0A3N5CWH3_9SPHN</name>
<protein>
    <submittedName>
        <fullName evidence="2">PilZ domain-containing protein</fullName>
    </submittedName>
</protein>
<comment type="caution">
    <text evidence="2">The sequence shown here is derived from an EMBL/GenBank/DDBJ whole genome shotgun (WGS) entry which is preliminary data.</text>
</comment>
<evidence type="ECO:0000313" key="2">
    <source>
        <dbReference type="EMBL" id="RPF71900.1"/>
    </source>
</evidence>
<keyword evidence="3" id="KW-1185">Reference proteome</keyword>
<dbReference type="GO" id="GO:0035438">
    <property type="term" value="F:cyclic-di-GMP binding"/>
    <property type="evidence" value="ECO:0007669"/>
    <property type="project" value="InterPro"/>
</dbReference>
<sequence length="95" mass="10297">MQSLKAKDEDALRIRCRARSGMNADLEVLDISEGGCMVECRGWSASEGERVLATLPGLAAQPATLVWKEDGRAGIAFEQPLHEAVFTHLSRQVGS</sequence>
<dbReference type="Proteomes" id="UP000275232">
    <property type="component" value="Unassembled WGS sequence"/>
</dbReference>
<dbReference type="RefSeq" id="WP_123880780.1">
    <property type="nucleotide sequence ID" value="NZ_RPFZ01000001.1"/>
</dbReference>
<accession>A0A3N5CWH3</accession>
<dbReference type="AlphaFoldDB" id="A0A3N5CWH3"/>
<feature type="domain" description="PilZ" evidence="1">
    <location>
        <begin position="25"/>
        <end position="93"/>
    </location>
</feature>
<dbReference type="Pfam" id="PF07238">
    <property type="entry name" value="PilZ"/>
    <property type="match status" value="1"/>
</dbReference>
<proteinExistence type="predicted"/>
<evidence type="ECO:0000259" key="1">
    <source>
        <dbReference type="Pfam" id="PF07238"/>
    </source>
</evidence>
<dbReference type="InterPro" id="IPR009875">
    <property type="entry name" value="PilZ_domain"/>
</dbReference>
<dbReference type="Gene3D" id="2.40.10.220">
    <property type="entry name" value="predicted glycosyltransferase like domains"/>
    <property type="match status" value="1"/>
</dbReference>
<evidence type="ECO:0000313" key="3">
    <source>
        <dbReference type="Proteomes" id="UP000275232"/>
    </source>
</evidence>
<reference evidence="2 3" key="1">
    <citation type="submission" date="2018-11" db="EMBL/GenBank/DDBJ databases">
        <title>Erythrobacter spongiae sp. nov., isolated from a marine sponge.</title>
        <authorList>
            <person name="Zhuang L."/>
            <person name="Luo L."/>
        </authorList>
    </citation>
    <scope>NUCLEOTIDE SEQUENCE [LARGE SCALE GENOMIC DNA]</scope>
    <source>
        <strain evidence="2 3">HN-E23</strain>
    </source>
</reference>
<organism evidence="2 3">
    <name type="scientific">Aurantiacibacter spongiae</name>
    <dbReference type="NCBI Taxonomy" id="2488860"/>
    <lineage>
        <taxon>Bacteria</taxon>
        <taxon>Pseudomonadati</taxon>
        <taxon>Pseudomonadota</taxon>
        <taxon>Alphaproteobacteria</taxon>
        <taxon>Sphingomonadales</taxon>
        <taxon>Erythrobacteraceae</taxon>
        <taxon>Aurantiacibacter</taxon>
    </lineage>
</organism>
<dbReference type="EMBL" id="RPFZ01000001">
    <property type="protein sequence ID" value="RPF71900.1"/>
    <property type="molecule type" value="Genomic_DNA"/>
</dbReference>
<gene>
    <name evidence="2" type="ORF">EG799_09925</name>
</gene>
<dbReference type="OrthoDB" id="7508603at2"/>